<feature type="region of interest" description="Disordered" evidence="1">
    <location>
        <begin position="1"/>
        <end position="44"/>
    </location>
</feature>
<feature type="region of interest" description="Disordered" evidence="1">
    <location>
        <begin position="78"/>
        <end position="174"/>
    </location>
</feature>
<feature type="compositionally biased region" description="Pro residues" evidence="1">
    <location>
        <begin position="162"/>
        <end position="174"/>
    </location>
</feature>
<sequence>MHGLPRHARAQCSVPWIRRPERPDSAGAARGDVTPPAPKDSGAEQSIVFTAKNGGLCASPRSGRGEIFARRGKMKLALLPQTSRRTSLVQLQPRAATPPLSGEDEHGKRRGAQRASCSSRQSVGCQGRSRLGSELSDRGSHEASLQLAVTALPSDARSTEQPPLPPQRPSPLTV</sequence>
<proteinExistence type="predicted"/>
<gene>
    <name evidence="2" type="ORF">AAFF_G00436740</name>
</gene>
<protein>
    <submittedName>
        <fullName evidence="2">Uncharacterized protein</fullName>
    </submittedName>
</protein>
<reference evidence="2" key="1">
    <citation type="journal article" date="2023" name="Science">
        <title>Genome structures resolve the early diversification of teleost fishes.</title>
        <authorList>
            <person name="Parey E."/>
            <person name="Louis A."/>
            <person name="Montfort J."/>
            <person name="Bouchez O."/>
            <person name="Roques C."/>
            <person name="Iampietro C."/>
            <person name="Lluch J."/>
            <person name="Castinel A."/>
            <person name="Donnadieu C."/>
            <person name="Desvignes T."/>
            <person name="Floi Bucao C."/>
            <person name="Jouanno E."/>
            <person name="Wen M."/>
            <person name="Mejri S."/>
            <person name="Dirks R."/>
            <person name="Jansen H."/>
            <person name="Henkel C."/>
            <person name="Chen W.J."/>
            <person name="Zahm M."/>
            <person name="Cabau C."/>
            <person name="Klopp C."/>
            <person name="Thompson A.W."/>
            <person name="Robinson-Rechavi M."/>
            <person name="Braasch I."/>
            <person name="Lecointre G."/>
            <person name="Bobe J."/>
            <person name="Postlethwait J.H."/>
            <person name="Berthelot C."/>
            <person name="Roest Crollius H."/>
            <person name="Guiguen Y."/>
        </authorList>
    </citation>
    <scope>NUCLEOTIDE SEQUENCE</scope>
    <source>
        <strain evidence="2">NC1722</strain>
    </source>
</reference>
<dbReference type="AlphaFoldDB" id="A0AAD7S808"/>
<feature type="compositionally biased region" description="Polar residues" evidence="1">
    <location>
        <begin position="80"/>
        <end position="90"/>
    </location>
</feature>
<evidence type="ECO:0000256" key="1">
    <source>
        <dbReference type="SAM" id="MobiDB-lite"/>
    </source>
</evidence>
<name>A0AAD7S808_9TELE</name>
<keyword evidence="3" id="KW-1185">Reference proteome</keyword>
<feature type="compositionally biased region" description="Polar residues" evidence="1">
    <location>
        <begin position="115"/>
        <end position="124"/>
    </location>
</feature>
<evidence type="ECO:0000313" key="3">
    <source>
        <dbReference type="Proteomes" id="UP001221898"/>
    </source>
</evidence>
<organism evidence="2 3">
    <name type="scientific">Aldrovandia affinis</name>
    <dbReference type="NCBI Taxonomy" id="143900"/>
    <lineage>
        <taxon>Eukaryota</taxon>
        <taxon>Metazoa</taxon>
        <taxon>Chordata</taxon>
        <taxon>Craniata</taxon>
        <taxon>Vertebrata</taxon>
        <taxon>Euteleostomi</taxon>
        <taxon>Actinopterygii</taxon>
        <taxon>Neopterygii</taxon>
        <taxon>Teleostei</taxon>
        <taxon>Notacanthiformes</taxon>
        <taxon>Halosauridae</taxon>
        <taxon>Aldrovandia</taxon>
    </lineage>
</organism>
<accession>A0AAD7S808</accession>
<dbReference type="EMBL" id="JAINUG010000096">
    <property type="protein sequence ID" value="KAJ8397675.1"/>
    <property type="molecule type" value="Genomic_DNA"/>
</dbReference>
<comment type="caution">
    <text evidence="2">The sequence shown here is derived from an EMBL/GenBank/DDBJ whole genome shotgun (WGS) entry which is preliminary data.</text>
</comment>
<evidence type="ECO:0000313" key="2">
    <source>
        <dbReference type="EMBL" id="KAJ8397675.1"/>
    </source>
</evidence>
<dbReference type="Proteomes" id="UP001221898">
    <property type="component" value="Unassembled WGS sequence"/>
</dbReference>